<proteinExistence type="predicted"/>
<evidence type="ECO:0000256" key="1">
    <source>
        <dbReference type="SAM" id="MobiDB-lite"/>
    </source>
</evidence>
<sequence>RARRGGAAHRPRLGGPVSGVPGGAHRAGLGAVALRYSAARAGHSHYHQCAGPHAAFAQWAARAARWPCRHRAGNIRVIFSKKICV</sequence>
<dbReference type="AlphaFoldDB" id="A0A699V6T2"/>
<feature type="non-terminal residue" evidence="2">
    <location>
        <position position="1"/>
    </location>
</feature>
<protein>
    <submittedName>
        <fullName evidence="2">Uncharacterized protein</fullName>
    </submittedName>
</protein>
<feature type="region of interest" description="Disordered" evidence="1">
    <location>
        <begin position="1"/>
        <end position="21"/>
    </location>
</feature>
<feature type="compositionally biased region" description="Basic residues" evidence="1">
    <location>
        <begin position="1"/>
        <end position="12"/>
    </location>
</feature>
<name>A0A699V6T2_TANCI</name>
<gene>
    <name evidence="2" type="ORF">Tci_901398</name>
</gene>
<organism evidence="2">
    <name type="scientific">Tanacetum cinerariifolium</name>
    <name type="common">Dalmatian daisy</name>
    <name type="synonym">Chrysanthemum cinerariifolium</name>
    <dbReference type="NCBI Taxonomy" id="118510"/>
    <lineage>
        <taxon>Eukaryota</taxon>
        <taxon>Viridiplantae</taxon>
        <taxon>Streptophyta</taxon>
        <taxon>Embryophyta</taxon>
        <taxon>Tracheophyta</taxon>
        <taxon>Spermatophyta</taxon>
        <taxon>Magnoliopsida</taxon>
        <taxon>eudicotyledons</taxon>
        <taxon>Gunneridae</taxon>
        <taxon>Pentapetalae</taxon>
        <taxon>asterids</taxon>
        <taxon>campanulids</taxon>
        <taxon>Asterales</taxon>
        <taxon>Asteraceae</taxon>
        <taxon>Asteroideae</taxon>
        <taxon>Anthemideae</taxon>
        <taxon>Anthemidinae</taxon>
        <taxon>Tanacetum</taxon>
    </lineage>
</organism>
<reference evidence="2" key="1">
    <citation type="journal article" date="2019" name="Sci. Rep.">
        <title>Draft genome of Tanacetum cinerariifolium, the natural source of mosquito coil.</title>
        <authorList>
            <person name="Yamashiro T."/>
            <person name="Shiraishi A."/>
            <person name="Satake H."/>
            <person name="Nakayama K."/>
        </authorList>
    </citation>
    <scope>NUCLEOTIDE SEQUENCE</scope>
</reference>
<dbReference type="EMBL" id="BKCJ011394574">
    <property type="protein sequence ID" value="GFD29429.1"/>
    <property type="molecule type" value="Genomic_DNA"/>
</dbReference>
<accession>A0A699V6T2</accession>
<comment type="caution">
    <text evidence="2">The sequence shown here is derived from an EMBL/GenBank/DDBJ whole genome shotgun (WGS) entry which is preliminary data.</text>
</comment>
<evidence type="ECO:0000313" key="2">
    <source>
        <dbReference type="EMBL" id="GFD29429.1"/>
    </source>
</evidence>